<dbReference type="PROSITE" id="PS50237">
    <property type="entry name" value="HECT"/>
    <property type="match status" value="1"/>
</dbReference>
<feature type="domain" description="HECT" evidence="5">
    <location>
        <begin position="25"/>
        <end position="57"/>
    </location>
</feature>
<dbReference type="InterPro" id="IPR035983">
    <property type="entry name" value="Hect_E3_ubiquitin_ligase"/>
</dbReference>
<dbReference type="GO" id="GO:0016607">
    <property type="term" value="C:nuclear speck"/>
    <property type="evidence" value="ECO:0007669"/>
    <property type="project" value="TreeGrafter"/>
</dbReference>
<comment type="function">
    <text evidence="4">E3 ubiquitin-protein ligase which accepts ubiquitin from an E2 ubiquitin-conjugating enzyme in the form of a thioester and then directly transfers the ubiquitin to targeted substrates.</text>
</comment>
<evidence type="ECO:0000313" key="7">
    <source>
        <dbReference type="EMBL" id="CAF4531385.1"/>
    </source>
</evidence>
<comment type="catalytic activity">
    <reaction evidence="4">
        <text>S-ubiquitinyl-[E2 ubiquitin-conjugating enzyme]-L-cysteine + [acceptor protein]-L-lysine = [E2 ubiquitin-conjugating enzyme]-L-cysteine + N(6)-ubiquitinyl-[acceptor protein]-L-lysine.</text>
        <dbReference type="EC" id="2.3.2.26"/>
    </reaction>
</comment>
<dbReference type="Proteomes" id="UP000681967">
    <property type="component" value="Unassembled WGS sequence"/>
</dbReference>
<dbReference type="EMBL" id="CAJOBH010081089">
    <property type="protein sequence ID" value="CAF4517510.1"/>
    <property type="molecule type" value="Genomic_DNA"/>
</dbReference>
<dbReference type="PANTHER" id="PTHR45670:SF1">
    <property type="entry name" value="E3 UBIQUITIN-PROTEIN LIGASE HECTD1"/>
    <property type="match status" value="1"/>
</dbReference>
<reference evidence="7" key="1">
    <citation type="submission" date="2021-02" db="EMBL/GenBank/DDBJ databases">
        <authorList>
            <person name="Nowell W R."/>
        </authorList>
    </citation>
    <scope>NUCLEOTIDE SEQUENCE</scope>
</reference>
<dbReference type="GO" id="GO:0043161">
    <property type="term" value="P:proteasome-mediated ubiquitin-dependent protein catabolic process"/>
    <property type="evidence" value="ECO:0007669"/>
    <property type="project" value="TreeGrafter"/>
</dbReference>
<organism evidence="7 8">
    <name type="scientific">Rotaria magnacalcarata</name>
    <dbReference type="NCBI Taxonomy" id="392030"/>
    <lineage>
        <taxon>Eukaryota</taxon>
        <taxon>Metazoa</taxon>
        <taxon>Spiralia</taxon>
        <taxon>Gnathifera</taxon>
        <taxon>Rotifera</taxon>
        <taxon>Eurotatoria</taxon>
        <taxon>Bdelloidea</taxon>
        <taxon>Philodinida</taxon>
        <taxon>Philodinidae</taxon>
        <taxon>Rotaria</taxon>
    </lineage>
</organism>
<keyword evidence="1 4" id="KW-0808">Transferase</keyword>
<dbReference type="SUPFAM" id="SSF56204">
    <property type="entry name" value="Hect, E3 ligase catalytic domain"/>
    <property type="match status" value="1"/>
</dbReference>
<dbReference type="Gene3D" id="3.30.2410.10">
    <property type="entry name" value="Hect, E3 ligase catalytic domain"/>
    <property type="match status" value="1"/>
</dbReference>
<feature type="active site" description="Glycyl thioester intermediate" evidence="3">
    <location>
        <position position="35"/>
    </location>
</feature>
<dbReference type="GO" id="GO:0061630">
    <property type="term" value="F:ubiquitin protein ligase activity"/>
    <property type="evidence" value="ECO:0007669"/>
    <property type="project" value="UniProtKB-UniRule"/>
</dbReference>
<dbReference type="GO" id="GO:0070534">
    <property type="term" value="P:protein K63-linked ubiquitination"/>
    <property type="evidence" value="ECO:0007669"/>
    <property type="project" value="TreeGrafter"/>
</dbReference>
<evidence type="ECO:0000256" key="2">
    <source>
        <dbReference type="ARBA" id="ARBA00022786"/>
    </source>
</evidence>
<keyword evidence="2 3" id="KW-0833">Ubl conjugation pathway</keyword>
<feature type="non-terminal residue" evidence="7">
    <location>
        <position position="57"/>
    </location>
</feature>
<accession>A0A8S2Y3K0</accession>
<comment type="caution">
    <text evidence="7">The sequence shown here is derived from an EMBL/GenBank/DDBJ whole genome shotgun (WGS) entry which is preliminary data.</text>
</comment>
<evidence type="ECO:0000256" key="4">
    <source>
        <dbReference type="RuleBase" id="RU369009"/>
    </source>
</evidence>
<dbReference type="PANTHER" id="PTHR45670">
    <property type="entry name" value="E3 UBIQUITIN-PROTEIN LIGASE TRIP12"/>
    <property type="match status" value="1"/>
</dbReference>
<dbReference type="Pfam" id="PF00632">
    <property type="entry name" value="HECT"/>
    <property type="match status" value="1"/>
</dbReference>
<protein>
    <recommendedName>
        <fullName evidence="4">E3 ubiquitin-protein ligase</fullName>
        <ecNumber evidence="4">2.3.2.26</ecNumber>
    </recommendedName>
</protein>
<sequence length="57" mass="6566">MSVYIYLGLANLRPRLAVARKVEADDNSYPSVNTCYHYLKLPDYSSQEILKIRLMTA</sequence>
<dbReference type="EMBL" id="CAJOBJ010088564">
    <property type="protein sequence ID" value="CAF4531385.1"/>
    <property type="molecule type" value="Genomic_DNA"/>
</dbReference>
<dbReference type="Proteomes" id="UP000681720">
    <property type="component" value="Unassembled WGS sequence"/>
</dbReference>
<evidence type="ECO:0000313" key="6">
    <source>
        <dbReference type="EMBL" id="CAF4517510.1"/>
    </source>
</evidence>
<name>A0A8S2Y3K0_9BILA</name>
<comment type="similarity">
    <text evidence="4">Belongs to the UPL family. K-HECT subfamily.</text>
</comment>
<proteinExistence type="inferred from homology"/>
<evidence type="ECO:0000313" key="8">
    <source>
        <dbReference type="Proteomes" id="UP000681720"/>
    </source>
</evidence>
<evidence type="ECO:0000256" key="3">
    <source>
        <dbReference type="PROSITE-ProRule" id="PRU00104"/>
    </source>
</evidence>
<evidence type="ECO:0000256" key="1">
    <source>
        <dbReference type="ARBA" id="ARBA00022679"/>
    </source>
</evidence>
<dbReference type="InterPro" id="IPR045322">
    <property type="entry name" value="HECTD1/TRIP12-like"/>
</dbReference>
<evidence type="ECO:0000259" key="5">
    <source>
        <dbReference type="PROSITE" id="PS50237"/>
    </source>
</evidence>
<gene>
    <name evidence="6" type="ORF">BYL167_LOCUS36758</name>
    <name evidence="7" type="ORF">GIL414_LOCUS36043</name>
</gene>
<comment type="pathway">
    <text evidence="4">Protein modification; protein ubiquitination.</text>
</comment>
<dbReference type="InterPro" id="IPR000569">
    <property type="entry name" value="HECT_dom"/>
</dbReference>
<dbReference type="AlphaFoldDB" id="A0A8S2Y3K0"/>
<dbReference type="EC" id="2.3.2.26" evidence="4"/>